<keyword evidence="1" id="KW-0812">Transmembrane</keyword>
<keyword evidence="3" id="KW-1185">Reference proteome</keyword>
<sequence>MEDDKPTLYGLLRKFIHTVVSADSSAPLLQRVKTACADGGPRVREASRNTARDLLVWTRRGGTLRALLVISVGTITLLALTGFMVFMLFFVAATINAIVISLLMSLAAAGGFLALFFACLTAIYIGALTVALFVISTTTITTIIAVVVATGWVGFLWTVWLAARKSMDLTKHSLNMTGSALSAYSAPYRLVGVSLPDLPNEASEYQVRSSSPANHSSIPRNQNKQRSSVISSFMQTALLQPPCGSEYSEANLYIQLQPLYHLNCLYLLTTPQLLLQLHGWKS</sequence>
<feature type="transmembrane region" description="Helical" evidence="1">
    <location>
        <begin position="140"/>
        <end position="163"/>
    </location>
</feature>
<evidence type="ECO:0000313" key="2">
    <source>
        <dbReference type="EMBL" id="KAK1288494.1"/>
    </source>
</evidence>
<name>A0AAV9CIE0_ACOCL</name>
<reference evidence="2" key="2">
    <citation type="submission" date="2023-06" db="EMBL/GenBank/DDBJ databases">
        <authorList>
            <person name="Ma L."/>
            <person name="Liu K.-W."/>
            <person name="Li Z."/>
            <person name="Hsiao Y.-Y."/>
            <person name="Qi Y."/>
            <person name="Fu T."/>
            <person name="Tang G."/>
            <person name="Zhang D."/>
            <person name="Sun W.-H."/>
            <person name="Liu D.-K."/>
            <person name="Li Y."/>
            <person name="Chen G.-Z."/>
            <person name="Liu X.-D."/>
            <person name="Liao X.-Y."/>
            <person name="Jiang Y.-T."/>
            <person name="Yu X."/>
            <person name="Hao Y."/>
            <person name="Huang J."/>
            <person name="Zhao X.-W."/>
            <person name="Ke S."/>
            <person name="Chen Y.-Y."/>
            <person name="Wu W.-L."/>
            <person name="Hsu J.-L."/>
            <person name="Lin Y.-F."/>
            <person name="Huang M.-D."/>
            <person name="Li C.-Y."/>
            <person name="Huang L."/>
            <person name="Wang Z.-W."/>
            <person name="Zhao X."/>
            <person name="Zhong W.-Y."/>
            <person name="Peng D.-H."/>
            <person name="Ahmad S."/>
            <person name="Lan S."/>
            <person name="Zhang J.-S."/>
            <person name="Tsai W.-C."/>
            <person name="Van De Peer Y."/>
            <person name="Liu Z.-J."/>
        </authorList>
    </citation>
    <scope>NUCLEOTIDE SEQUENCE</scope>
    <source>
        <strain evidence="2">CP</strain>
        <tissue evidence="2">Leaves</tissue>
    </source>
</reference>
<feature type="transmembrane region" description="Helical" evidence="1">
    <location>
        <begin position="86"/>
        <end position="106"/>
    </location>
</feature>
<feature type="transmembrane region" description="Helical" evidence="1">
    <location>
        <begin position="113"/>
        <end position="134"/>
    </location>
</feature>
<protein>
    <submittedName>
        <fullName evidence="2">Uncharacterized protein</fullName>
    </submittedName>
</protein>
<dbReference type="PANTHER" id="PTHR35508">
    <property type="entry name" value="VOLTAGE-DEPENDENT L-TYPE CALCIUM CHANNEL SUBUNIT"/>
    <property type="match status" value="1"/>
</dbReference>
<reference evidence="2" key="1">
    <citation type="journal article" date="2023" name="Nat. Commun.">
        <title>Diploid and tetraploid genomes of Acorus and the evolution of monocots.</title>
        <authorList>
            <person name="Ma L."/>
            <person name="Liu K.W."/>
            <person name="Li Z."/>
            <person name="Hsiao Y.Y."/>
            <person name="Qi Y."/>
            <person name="Fu T."/>
            <person name="Tang G.D."/>
            <person name="Zhang D."/>
            <person name="Sun W.H."/>
            <person name="Liu D.K."/>
            <person name="Li Y."/>
            <person name="Chen G.Z."/>
            <person name="Liu X.D."/>
            <person name="Liao X.Y."/>
            <person name="Jiang Y.T."/>
            <person name="Yu X."/>
            <person name="Hao Y."/>
            <person name="Huang J."/>
            <person name="Zhao X.W."/>
            <person name="Ke S."/>
            <person name="Chen Y.Y."/>
            <person name="Wu W.L."/>
            <person name="Hsu J.L."/>
            <person name="Lin Y.F."/>
            <person name="Huang M.D."/>
            <person name="Li C.Y."/>
            <person name="Huang L."/>
            <person name="Wang Z.W."/>
            <person name="Zhao X."/>
            <person name="Zhong W.Y."/>
            <person name="Peng D.H."/>
            <person name="Ahmad S."/>
            <person name="Lan S."/>
            <person name="Zhang J.S."/>
            <person name="Tsai W.C."/>
            <person name="Van de Peer Y."/>
            <person name="Liu Z.J."/>
        </authorList>
    </citation>
    <scope>NUCLEOTIDE SEQUENCE</scope>
    <source>
        <strain evidence="2">CP</strain>
    </source>
</reference>
<accession>A0AAV9CIE0</accession>
<dbReference type="EMBL" id="JAUJYO010000019">
    <property type="protein sequence ID" value="KAK1288494.1"/>
    <property type="molecule type" value="Genomic_DNA"/>
</dbReference>
<feature type="transmembrane region" description="Helical" evidence="1">
    <location>
        <begin position="62"/>
        <end position="80"/>
    </location>
</feature>
<keyword evidence="1" id="KW-0472">Membrane</keyword>
<gene>
    <name evidence="2" type="ORF">QJS10_CPB19g01715</name>
</gene>
<organism evidence="2 3">
    <name type="scientific">Acorus calamus</name>
    <name type="common">Sweet flag</name>
    <dbReference type="NCBI Taxonomy" id="4465"/>
    <lineage>
        <taxon>Eukaryota</taxon>
        <taxon>Viridiplantae</taxon>
        <taxon>Streptophyta</taxon>
        <taxon>Embryophyta</taxon>
        <taxon>Tracheophyta</taxon>
        <taxon>Spermatophyta</taxon>
        <taxon>Magnoliopsida</taxon>
        <taxon>Liliopsida</taxon>
        <taxon>Acoraceae</taxon>
        <taxon>Acorus</taxon>
    </lineage>
</organism>
<comment type="caution">
    <text evidence="2">The sequence shown here is derived from an EMBL/GenBank/DDBJ whole genome shotgun (WGS) entry which is preliminary data.</text>
</comment>
<evidence type="ECO:0000313" key="3">
    <source>
        <dbReference type="Proteomes" id="UP001180020"/>
    </source>
</evidence>
<evidence type="ECO:0000256" key="1">
    <source>
        <dbReference type="SAM" id="Phobius"/>
    </source>
</evidence>
<dbReference type="PANTHER" id="PTHR35508:SF1">
    <property type="entry name" value="VOLTAGE-DEPENDENT L-TYPE CALCIUM CHANNEL SUBUNIT"/>
    <property type="match status" value="1"/>
</dbReference>
<dbReference type="AlphaFoldDB" id="A0AAV9CIE0"/>
<dbReference type="Proteomes" id="UP001180020">
    <property type="component" value="Unassembled WGS sequence"/>
</dbReference>
<keyword evidence="1" id="KW-1133">Transmembrane helix</keyword>
<proteinExistence type="predicted"/>